<keyword evidence="6" id="KW-0472">Membrane</keyword>
<name>A0ABW0BTX9_9BACT</name>
<proteinExistence type="inferred from homology"/>
<keyword evidence="4" id="KW-1134">Transmembrane beta strand</keyword>
<dbReference type="InterPro" id="IPR051906">
    <property type="entry name" value="TolC-like"/>
</dbReference>
<keyword evidence="5" id="KW-0812">Transmembrane</keyword>
<sequence>MKKGILIVLVSLISLTSRAQDSLKLNFEQFMEWVELYHPIAVQAEINLRMGQMEVRQARGGFDPMIYGNLDKKEYKESTYFDKREAGVVVPTWMGVELNGIFEQNTGRFLNSESNVPATGLLSAGASVNLGQGLILDDRRATLRKAQIYQQSTEVERQNMLNQLNLQATDMYWRWSLAKENVDVLREGVELAKFRFNAVKRFFELGDQAAIDTVEAFTQLLNRQYRLQIAENTFFAATQELNTFLWDEDGNPMELGLGVFPQGLFEEFTEVPDAQELRTLVARHPELRLTDFELASLDVEKRLKTQQLLPVVKLKYNFLSETISEFNPSPFFENNYKWGVSFYTPLLLRKTRGAVGLTKAKIEMKQTSRDLKELQLRTKLDSELYNWSILNQQVNTISQNVKSLEALLAGEMRRFEIGESTLFLVNAREVAVFDSRLTLNDLASKLRTSYAKIRFAAGLGFEEN</sequence>
<evidence type="ECO:0000256" key="1">
    <source>
        <dbReference type="ARBA" id="ARBA00004442"/>
    </source>
</evidence>
<keyword evidence="8" id="KW-0732">Signal</keyword>
<dbReference type="Proteomes" id="UP001596163">
    <property type="component" value="Unassembled WGS sequence"/>
</dbReference>
<evidence type="ECO:0000256" key="8">
    <source>
        <dbReference type="SAM" id="SignalP"/>
    </source>
</evidence>
<gene>
    <name evidence="9" type="ORF">ACFPIK_03075</name>
</gene>
<protein>
    <submittedName>
        <fullName evidence="9">TolC family protein</fullName>
    </submittedName>
</protein>
<dbReference type="Gene3D" id="1.20.1600.10">
    <property type="entry name" value="Outer membrane efflux proteins (OEP)"/>
    <property type="match status" value="1"/>
</dbReference>
<organism evidence="9 10">
    <name type="scientific">Algoriphagus aquatilis</name>
    <dbReference type="NCBI Taxonomy" id="490186"/>
    <lineage>
        <taxon>Bacteria</taxon>
        <taxon>Pseudomonadati</taxon>
        <taxon>Bacteroidota</taxon>
        <taxon>Cytophagia</taxon>
        <taxon>Cytophagales</taxon>
        <taxon>Cyclobacteriaceae</taxon>
        <taxon>Algoriphagus</taxon>
    </lineage>
</organism>
<dbReference type="Pfam" id="PF02321">
    <property type="entry name" value="OEP"/>
    <property type="match status" value="1"/>
</dbReference>
<evidence type="ECO:0000313" key="9">
    <source>
        <dbReference type="EMBL" id="MFC5190735.1"/>
    </source>
</evidence>
<comment type="subcellular location">
    <subcellularLocation>
        <location evidence="1">Cell outer membrane</location>
    </subcellularLocation>
</comment>
<evidence type="ECO:0000256" key="5">
    <source>
        <dbReference type="ARBA" id="ARBA00022692"/>
    </source>
</evidence>
<dbReference type="PANTHER" id="PTHR30026:SF20">
    <property type="entry name" value="OUTER MEMBRANE PROTEIN TOLC"/>
    <property type="match status" value="1"/>
</dbReference>
<feature type="signal peptide" evidence="8">
    <location>
        <begin position="1"/>
        <end position="19"/>
    </location>
</feature>
<evidence type="ECO:0000256" key="3">
    <source>
        <dbReference type="ARBA" id="ARBA00022448"/>
    </source>
</evidence>
<dbReference type="InterPro" id="IPR003423">
    <property type="entry name" value="OMP_efflux"/>
</dbReference>
<comment type="similarity">
    <text evidence="2">Belongs to the outer membrane factor (OMF) (TC 1.B.17) family.</text>
</comment>
<evidence type="ECO:0000256" key="6">
    <source>
        <dbReference type="ARBA" id="ARBA00023136"/>
    </source>
</evidence>
<evidence type="ECO:0000313" key="10">
    <source>
        <dbReference type="Proteomes" id="UP001596163"/>
    </source>
</evidence>
<comment type="caution">
    <text evidence="9">The sequence shown here is derived from an EMBL/GenBank/DDBJ whole genome shotgun (WGS) entry which is preliminary data.</text>
</comment>
<keyword evidence="7" id="KW-0998">Cell outer membrane</keyword>
<accession>A0ABW0BTX9</accession>
<feature type="chain" id="PRO_5045142004" evidence="8">
    <location>
        <begin position="20"/>
        <end position="464"/>
    </location>
</feature>
<keyword evidence="10" id="KW-1185">Reference proteome</keyword>
<evidence type="ECO:0000256" key="4">
    <source>
        <dbReference type="ARBA" id="ARBA00022452"/>
    </source>
</evidence>
<dbReference type="EMBL" id="JBHSKS010000002">
    <property type="protein sequence ID" value="MFC5190735.1"/>
    <property type="molecule type" value="Genomic_DNA"/>
</dbReference>
<dbReference type="PANTHER" id="PTHR30026">
    <property type="entry name" value="OUTER MEMBRANE PROTEIN TOLC"/>
    <property type="match status" value="1"/>
</dbReference>
<keyword evidence="3" id="KW-0813">Transport</keyword>
<evidence type="ECO:0000256" key="2">
    <source>
        <dbReference type="ARBA" id="ARBA00007613"/>
    </source>
</evidence>
<dbReference type="RefSeq" id="WP_377912103.1">
    <property type="nucleotide sequence ID" value="NZ_JBHSKS010000002.1"/>
</dbReference>
<dbReference type="SUPFAM" id="SSF56954">
    <property type="entry name" value="Outer membrane efflux proteins (OEP)"/>
    <property type="match status" value="1"/>
</dbReference>
<reference evidence="10" key="1">
    <citation type="journal article" date="2019" name="Int. J. Syst. Evol. Microbiol.">
        <title>The Global Catalogue of Microorganisms (GCM) 10K type strain sequencing project: providing services to taxonomists for standard genome sequencing and annotation.</title>
        <authorList>
            <consortium name="The Broad Institute Genomics Platform"/>
            <consortium name="The Broad Institute Genome Sequencing Center for Infectious Disease"/>
            <person name="Wu L."/>
            <person name="Ma J."/>
        </authorList>
    </citation>
    <scope>NUCLEOTIDE SEQUENCE [LARGE SCALE GENOMIC DNA]</scope>
    <source>
        <strain evidence="10">CGMCC 1.7030</strain>
    </source>
</reference>
<evidence type="ECO:0000256" key="7">
    <source>
        <dbReference type="ARBA" id="ARBA00023237"/>
    </source>
</evidence>